<organism evidence="3 4">
    <name type="scientific">Streptomonospora litoralis</name>
    <dbReference type="NCBI Taxonomy" id="2498135"/>
    <lineage>
        <taxon>Bacteria</taxon>
        <taxon>Bacillati</taxon>
        <taxon>Actinomycetota</taxon>
        <taxon>Actinomycetes</taxon>
        <taxon>Streptosporangiales</taxon>
        <taxon>Nocardiopsidaceae</taxon>
        <taxon>Streptomonospora</taxon>
    </lineage>
</organism>
<name>A0A4P6Q138_9ACTN</name>
<dbReference type="GO" id="GO:0016740">
    <property type="term" value="F:transferase activity"/>
    <property type="evidence" value="ECO:0007669"/>
    <property type="project" value="UniProtKB-KW"/>
</dbReference>
<evidence type="ECO:0000313" key="3">
    <source>
        <dbReference type="EMBL" id="QBI54336.1"/>
    </source>
</evidence>
<feature type="domain" description="Aminoglycoside phosphotransferase" evidence="2">
    <location>
        <begin position="129"/>
        <end position="195"/>
    </location>
</feature>
<dbReference type="Gene3D" id="3.90.1200.10">
    <property type="match status" value="1"/>
</dbReference>
<sequence length="279" mass="30488">MGSRGCGDNGAMDEGERGRGAAGEHPLTGGNATAGVVRVGDTVRRPAGFWTPAVHALLGHLHAVGFHAAPRPLGFDAQGREVLSFAPGTVVWPDRFHLVRPRHRVVRLGRLVRDLHDALAEFRPPPGACWQELMPADGAEIVVRNDLAPWNLVASEDGAWALIDWDTAAWGTRLWDLAYAAHGFVPLSADAHWQEPEAEAGARLRVLADAYGLDEEGRRRLVPLLSLRCRAMGDFLARRAQAGVEPWLGLWRSGHGAIWRADADYAEQREPQWLAALLD</sequence>
<dbReference type="InterPro" id="IPR011009">
    <property type="entry name" value="Kinase-like_dom_sf"/>
</dbReference>
<dbReference type="AlphaFoldDB" id="A0A4P6Q138"/>
<proteinExistence type="predicted"/>
<dbReference type="SUPFAM" id="SSF56112">
    <property type="entry name" value="Protein kinase-like (PK-like)"/>
    <property type="match status" value="1"/>
</dbReference>
<accession>A0A4P6Q138</accession>
<reference evidence="3 4" key="1">
    <citation type="submission" date="2019-02" db="EMBL/GenBank/DDBJ databases">
        <authorList>
            <person name="Khodamoradi S."/>
            <person name="Hahnke R.L."/>
            <person name="Kaempfer P."/>
            <person name="Schumann P."/>
            <person name="Rohde M."/>
            <person name="Steinert M."/>
            <person name="Luzhetskyy A."/>
            <person name="Wink J."/>
            <person name="Ruckert C."/>
        </authorList>
    </citation>
    <scope>NUCLEOTIDE SEQUENCE [LARGE SCALE GENOMIC DNA]</scope>
    <source>
        <strain evidence="3 4">M2</strain>
    </source>
</reference>
<gene>
    <name evidence="3" type="ORF">EKD16_12770</name>
</gene>
<keyword evidence="4" id="KW-1185">Reference proteome</keyword>
<protein>
    <submittedName>
        <fullName evidence="3">Phosphotransferase enzyme family protein</fullName>
    </submittedName>
</protein>
<feature type="region of interest" description="Disordered" evidence="1">
    <location>
        <begin position="1"/>
        <end position="33"/>
    </location>
</feature>
<dbReference type="Pfam" id="PF01636">
    <property type="entry name" value="APH"/>
    <property type="match status" value="1"/>
</dbReference>
<dbReference type="Proteomes" id="UP000292235">
    <property type="component" value="Chromosome"/>
</dbReference>
<dbReference type="KEGG" id="strr:EKD16_12770"/>
<evidence type="ECO:0000259" key="2">
    <source>
        <dbReference type="Pfam" id="PF01636"/>
    </source>
</evidence>
<evidence type="ECO:0000313" key="4">
    <source>
        <dbReference type="Proteomes" id="UP000292235"/>
    </source>
</evidence>
<dbReference type="InterPro" id="IPR002575">
    <property type="entry name" value="Aminoglycoside_PTrfase"/>
</dbReference>
<dbReference type="EMBL" id="CP036455">
    <property type="protein sequence ID" value="QBI54336.1"/>
    <property type="molecule type" value="Genomic_DNA"/>
</dbReference>
<keyword evidence="3" id="KW-0808">Transferase</keyword>
<evidence type="ECO:0000256" key="1">
    <source>
        <dbReference type="SAM" id="MobiDB-lite"/>
    </source>
</evidence>